<dbReference type="PRINTS" id="PR00420">
    <property type="entry name" value="RNGMNOXGNASE"/>
</dbReference>
<keyword evidence="2" id="KW-0503">Monooxygenase</keyword>
<protein>
    <submittedName>
        <fullName evidence="4">FAD-dependent oxidoreductase</fullName>
    </submittedName>
</protein>
<proteinExistence type="predicted"/>
<evidence type="ECO:0000256" key="1">
    <source>
        <dbReference type="ARBA" id="ARBA00023002"/>
    </source>
</evidence>
<dbReference type="InterPro" id="IPR050493">
    <property type="entry name" value="FAD-dep_Monooxygenase_BioMet"/>
</dbReference>
<dbReference type="SUPFAM" id="SSF54373">
    <property type="entry name" value="FAD-linked reductases, C-terminal domain"/>
    <property type="match status" value="1"/>
</dbReference>
<dbReference type="Proteomes" id="UP001320702">
    <property type="component" value="Unassembled WGS sequence"/>
</dbReference>
<keyword evidence="5" id="KW-1185">Reference proteome</keyword>
<dbReference type="InterPro" id="IPR036188">
    <property type="entry name" value="FAD/NAD-bd_sf"/>
</dbReference>
<dbReference type="InterPro" id="IPR002938">
    <property type="entry name" value="FAD-bd"/>
</dbReference>
<gene>
    <name evidence="4" type="ORF">MU516_05490</name>
</gene>
<evidence type="ECO:0000259" key="3">
    <source>
        <dbReference type="Pfam" id="PF01494"/>
    </source>
</evidence>
<dbReference type="RefSeq" id="WP_260276212.1">
    <property type="nucleotide sequence ID" value="NZ_JANAVZ010000002.1"/>
</dbReference>
<dbReference type="PANTHER" id="PTHR13789">
    <property type="entry name" value="MONOOXYGENASE"/>
    <property type="match status" value="1"/>
</dbReference>
<organism evidence="4 5">
    <name type="scientific">Paracoccus maritimus</name>
    <dbReference type="NCBI Taxonomy" id="2933292"/>
    <lineage>
        <taxon>Bacteria</taxon>
        <taxon>Pseudomonadati</taxon>
        <taxon>Pseudomonadota</taxon>
        <taxon>Alphaproteobacteria</taxon>
        <taxon>Rhodobacterales</taxon>
        <taxon>Paracoccaceae</taxon>
        <taxon>Paracoccus</taxon>
    </lineage>
</organism>
<feature type="domain" description="FAD-binding" evidence="3">
    <location>
        <begin position="140"/>
        <end position="326"/>
    </location>
</feature>
<sequence length="376" mass="40864">MNRGALKGRRVTIVGAGIGGLTTAIALTRRGASVTVLERAPAIKEVGAGLQLSPNAMRVLQVLDLQQAVEAVSLRSRAVQLRDATGAGVVRLDLVGHRPQAQFRLVHRARLIAVLEAAARRAGVRILLDTPISEPPDDALVVGADGLHSVIRRHLNGREVPFFTHQTAWRAVIPDDNPDPVAEIFMGPRRHLVSYPLAEGRRNIVAVQERHDWQAEGWSHADDPANLRAAFAGFGGPVPRWLAAVNKVHVWGLFRHPVAPVWQDGRCVLIGDAAHPTLPFMAQGAALAIEDAWTLAACLDAGTDQDSALVRFQALRRPRVSRVVEAANANARNYHLTGSRRLAAHAVLRLAGRVAPTRLISRFDWIYDHDPVSAQC</sequence>
<dbReference type="Pfam" id="PF01494">
    <property type="entry name" value="FAD_binding_3"/>
    <property type="match status" value="2"/>
</dbReference>
<name>A0ABT2K740_9RHOB</name>
<evidence type="ECO:0000313" key="5">
    <source>
        <dbReference type="Proteomes" id="UP001320702"/>
    </source>
</evidence>
<keyword evidence="1" id="KW-0560">Oxidoreductase</keyword>
<reference evidence="4 5" key="1">
    <citation type="submission" date="2022-04" db="EMBL/GenBank/DDBJ databases">
        <title>Paracoccus sp. YLB-12 draft genome sequence.</title>
        <authorList>
            <person name="Yu L."/>
        </authorList>
    </citation>
    <scope>NUCLEOTIDE SEQUENCE [LARGE SCALE GENOMIC DNA]</scope>
    <source>
        <strain evidence="4 5">YLB-12</strain>
    </source>
</reference>
<dbReference type="Gene3D" id="3.50.50.60">
    <property type="entry name" value="FAD/NAD(P)-binding domain"/>
    <property type="match status" value="1"/>
</dbReference>
<comment type="caution">
    <text evidence="4">The sequence shown here is derived from an EMBL/GenBank/DDBJ whole genome shotgun (WGS) entry which is preliminary data.</text>
</comment>
<accession>A0ABT2K740</accession>
<dbReference type="PANTHER" id="PTHR13789:SF309">
    <property type="entry name" value="PUTATIVE (AFU_ORTHOLOGUE AFUA_6G14510)-RELATED"/>
    <property type="match status" value="1"/>
</dbReference>
<evidence type="ECO:0000313" key="4">
    <source>
        <dbReference type="EMBL" id="MCT4332321.1"/>
    </source>
</evidence>
<dbReference type="SUPFAM" id="SSF51905">
    <property type="entry name" value="FAD/NAD(P)-binding domain"/>
    <property type="match status" value="1"/>
</dbReference>
<feature type="domain" description="FAD-binding" evidence="3">
    <location>
        <begin position="11"/>
        <end position="130"/>
    </location>
</feature>
<dbReference type="EMBL" id="JANAVZ010000002">
    <property type="protein sequence ID" value="MCT4332321.1"/>
    <property type="molecule type" value="Genomic_DNA"/>
</dbReference>
<evidence type="ECO:0000256" key="2">
    <source>
        <dbReference type="ARBA" id="ARBA00023033"/>
    </source>
</evidence>